<dbReference type="AlphaFoldDB" id="A0A845GD65"/>
<sequence length="80" mass="8466">MNEKSNNFDYCLQLLKATAGKVRAYRAAGRIVVTLRADLVVEFSPGSAKGSGSWQLRNGARAGTGVRQLVAYSNAFASAG</sequence>
<dbReference type="RefSeq" id="WP_161081824.1">
    <property type="nucleotide sequence ID" value="NZ_WWCX01000001.1"/>
</dbReference>
<comment type="caution">
    <text evidence="1">The sequence shown here is derived from an EMBL/GenBank/DDBJ whole genome shotgun (WGS) entry which is preliminary data.</text>
</comment>
<evidence type="ECO:0000313" key="1">
    <source>
        <dbReference type="EMBL" id="MYM92563.1"/>
    </source>
</evidence>
<organism evidence="1 2">
    <name type="scientific">Duganella vulcania</name>
    <dbReference type="NCBI Taxonomy" id="2692166"/>
    <lineage>
        <taxon>Bacteria</taxon>
        <taxon>Pseudomonadati</taxon>
        <taxon>Pseudomonadota</taxon>
        <taxon>Betaproteobacteria</taxon>
        <taxon>Burkholderiales</taxon>
        <taxon>Oxalobacteraceae</taxon>
        <taxon>Telluria group</taxon>
        <taxon>Duganella</taxon>
    </lineage>
</organism>
<protein>
    <submittedName>
        <fullName evidence="1">Uncharacterized protein</fullName>
    </submittedName>
</protein>
<evidence type="ECO:0000313" key="2">
    <source>
        <dbReference type="Proteomes" id="UP000447355"/>
    </source>
</evidence>
<gene>
    <name evidence="1" type="ORF">GTP90_01665</name>
</gene>
<dbReference type="Proteomes" id="UP000447355">
    <property type="component" value="Unassembled WGS sequence"/>
</dbReference>
<name>A0A845GD65_9BURK</name>
<dbReference type="EMBL" id="WWCX01000001">
    <property type="protein sequence ID" value="MYM92563.1"/>
    <property type="molecule type" value="Genomic_DNA"/>
</dbReference>
<proteinExistence type="predicted"/>
<accession>A0A845GD65</accession>
<reference evidence="1" key="1">
    <citation type="submission" date="2019-12" db="EMBL/GenBank/DDBJ databases">
        <title>Novel species isolated from a subtropical stream in China.</title>
        <authorList>
            <person name="Lu H."/>
        </authorList>
    </citation>
    <scope>NUCLEOTIDE SEQUENCE [LARGE SCALE GENOMIC DNA]</scope>
    <source>
        <strain evidence="1">FT81W</strain>
    </source>
</reference>